<feature type="domain" description="Xylose isomerase-like TIM barrel" evidence="4">
    <location>
        <begin position="29"/>
        <end position="260"/>
    </location>
</feature>
<keyword evidence="1 2" id="KW-0413">Isomerase</keyword>
<protein>
    <submittedName>
        <fullName evidence="5">TIM barrel protein</fullName>
    </submittedName>
</protein>
<gene>
    <name evidence="5" type="ORF">R3P96_03730</name>
</gene>
<dbReference type="InterPro" id="IPR036237">
    <property type="entry name" value="Xyl_isomerase-like_sf"/>
</dbReference>
<keyword evidence="6" id="KW-1185">Reference proteome</keyword>
<dbReference type="SUPFAM" id="SSF51658">
    <property type="entry name" value="Xylose isomerase-like"/>
    <property type="match status" value="1"/>
</dbReference>
<reference evidence="5 6" key="1">
    <citation type="submission" date="2023-10" db="EMBL/GenBank/DDBJ databases">
        <title>Development of a sustainable strategy for remediation of hydrocarbon-contaminated territories based on the waste exchange concept.</title>
        <authorList>
            <person name="Krivoruchko A."/>
        </authorList>
    </citation>
    <scope>NUCLEOTIDE SEQUENCE [LARGE SCALE GENOMIC DNA]</scope>
    <source>
        <strain evidence="5 6">IEGM 1323</strain>
    </source>
</reference>
<dbReference type="InterPro" id="IPR050417">
    <property type="entry name" value="Sugar_Epim/Isomerase"/>
</dbReference>
<proteinExistence type="inferred from homology"/>
<dbReference type="Proteomes" id="UP001185755">
    <property type="component" value="Unassembled WGS sequence"/>
</dbReference>
<organism evidence="5 6">
    <name type="scientific">Rhodococcoides yunnanense</name>
    <dbReference type="NCBI Taxonomy" id="278209"/>
    <lineage>
        <taxon>Bacteria</taxon>
        <taxon>Bacillati</taxon>
        <taxon>Actinomycetota</taxon>
        <taxon>Actinomycetes</taxon>
        <taxon>Mycobacteriales</taxon>
        <taxon>Nocardiaceae</taxon>
        <taxon>Rhodococcoides</taxon>
    </lineage>
</organism>
<evidence type="ECO:0000313" key="5">
    <source>
        <dbReference type="EMBL" id="MDV6260443.1"/>
    </source>
</evidence>
<dbReference type="RefSeq" id="WP_317563253.1">
    <property type="nucleotide sequence ID" value="NZ_JAWLJX010000001.1"/>
</dbReference>
<comment type="similarity">
    <text evidence="2">Belongs to the hyi family.</text>
</comment>
<dbReference type="PANTHER" id="PTHR43489:SF6">
    <property type="entry name" value="HYDROXYPYRUVATE ISOMERASE-RELATED"/>
    <property type="match status" value="1"/>
</dbReference>
<name>A0ABU4B8D5_9NOCA</name>
<evidence type="ECO:0000259" key="4">
    <source>
        <dbReference type="Pfam" id="PF01261"/>
    </source>
</evidence>
<feature type="region of interest" description="Disordered" evidence="3">
    <location>
        <begin position="269"/>
        <end position="290"/>
    </location>
</feature>
<dbReference type="PANTHER" id="PTHR43489">
    <property type="entry name" value="ISOMERASE"/>
    <property type="match status" value="1"/>
</dbReference>
<accession>A0ABU4B8D5</accession>
<dbReference type="InterPro" id="IPR026040">
    <property type="entry name" value="HyI-like"/>
</dbReference>
<dbReference type="Pfam" id="PF01261">
    <property type="entry name" value="AP_endonuc_2"/>
    <property type="match status" value="1"/>
</dbReference>
<dbReference type="Gene3D" id="3.20.20.150">
    <property type="entry name" value="Divalent-metal-dependent TIM barrel enzymes"/>
    <property type="match status" value="1"/>
</dbReference>
<dbReference type="PIRSF" id="PIRSF006241">
    <property type="entry name" value="HyI"/>
    <property type="match status" value="1"/>
</dbReference>
<dbReference type="EMBL" id="JAWLJX010000001">
    <property type="protein sequence ID" value="MDV6260443.1"/>
    <property type="molecule type" value="Genomic_DNA"/>
</dbReference>
<evidence type="ECO:0000256" key="3">
    <source>
        <dbReference type="SAM" id="MobiDB-lite"/>
    </source>
</evidence>
<comment type="caution">
    <text evidence="5">The sequence shown here is derived from an EMBL/GenBank/DDBJ whole genome shotgun (WGS) entry which is preliminary data.</text>
</comment>
<evidence type="ECO:0000256" key="2">
    <source>
        <dbReference type="PIRNR" id="PIRNR006241"/>
    </source>
</evidence>
<evidence type="ECO:0000256" key="1">
    <source>
        <dbReference type="ARBA" id="ARBA00023235"/>
    </source>
</evidence>
<evidence type="ECO:0000313" key="6">
    <source>
        <dbReference type="Proteomes" id="UP001185755"/>
    </source>
</evidence>
<sequence>MNPFADSRLQYTVNCSILFTDVPLLDRPQRARDAGFDAVEFWWPFSNPVPSDADVDAFVSSVRDAGVQLTGLNFAAGDMPAGDRGILSDPAQVQAFRDNIDVTVGIGEQLGTRAFNALYGNRIDGVDPLDQDEVAIENLAAAGRAAAKIGGVVLVEPVSGAPAYPLKSAAGAVATVRRVAREQDVHNLRLLADLYHLAVNGEDVPAALEAHHDLIGHVQIADSPGRGEPGTGSLDLGGQLTGLAARGYDGYVGLEYKATRENTFDWIDRGRSAGSTPGLEQALSTGTTTK</sequence>
<dbReference type="InterPro" id="IPR013022">
    <property type="entry name" value="Xyl_isomerase-like_TIM-brl"/>
</dbReference>